<sequence length="118" mass="13620">MESEPKFPPEETVSLTTLSEAVSFFHCPERRQHRKCSISCLSACRYGEQKLPLNCYQEQFFFITQPNALWIFFTSVHLNCSYTLVYRSLLTALNRWAKTGPGRERGICQQTVQPSPPL</sequence>
<dbReference type="EMBL" id="JAHUTJ010060379">
    <property type="protein sequence ID" value="MED6288354.1"/>
    <property type="molecule type" value="Genomic_DNA"/>
</dbReference>
<dbReference type="Proteomes" id="UP001352852">
    <property type="component" value="Unassembled WGS sequence"/>
</dbReference>
<organism evidence="1 2">
    <name type="scientific">Characodon lateralis</name>
    <dbReference type="NCBI Taxonomy" id="208331"/>
    <lineage>
        <taxon>Eukaryota</taxon>
        <taxon>Metazoa</taxon>
        <taxon>Chordata</taxon>
        <taxon>Craniata</taxon>
        <taxon>Vertebrata</taxon>
        <taxon>Euteleostomi</taxon>
        <taxon>Actinopterygii</taxon>
        <taxon>Neopterygii</taxon>
        <taxon>Teleostei</taxon>
        <taxon>Neoteleostei</taxon>
        <taxon>Acanthomorphata</taxon>
        <taxon>Ovalentaria</taxon>
        <taxon>Atherinomorphae</taxon>
        <taxon>Cyprinodontiformes</taxon>
        <taxon>Goodeidae</taxon>
        <taxon>Characodon</taxon>
    </lineage>
</organism>
<protein>
    <submittedName>
        <fullName evidence="1">Uncharacterized protein</fullName>
    </submittedName>
</protein>
<name>A0ABU7EQL1_9TELE</name>
<reference evidence="1 2" key="1">
    <citation type="submission" date="2021-06" db="EMBL/GenBank/DDBJ databases">
        <authorList>
            <person name="Palmer J.M."/>
        </authorList>
    </citation>
    <scope>NUCLEOTIDE SEQUENCE [LARGE SCALE GENOMIC DNA]</scope>
    <source>
        <strain evidence="1 2">CL_MEX2019</strain>
        <tissue evidence="1">Muscle</tissue>
    </source>
</reference>
<keyword evidence="2" id="KW-1185">Reference proteome</keyword>
<evidence type="ECO:0000313" key="2">
    <source>
        <dbReference type="Proteomes" id="UP001352852"/>
    </source>
</evidence>
<proteinExistence type="predicted"/>
<gene>
    <name evidence="1" type="ORF">CHARACLAT_025690</name>
</gene>
<comment type="caution">
    <text evidence="1">The sequence shown here is derived from an EMBL/GenBank/DDBJ whole genome shotgun (WGS) entry which is preliminary data.</text>
</comment>
<evidence type="ECO:0000313" key="1">
    <source>
        <dbReference type="EMBL" id="MED6288354.1"/>
    </source>
</evidence>
<accession>A0ABU7EQL1</accession>